<feature type="non-terminal residue" evidence="2">
    <location>
        <position position="1"/>
    </location>
</feature>
<feature type="region of interest" description="Disordered" evidence="1">
    <location>
        <begin position="1"/>
        <end position="116"/>
    </location>
</feature>
<protein>
    <submittedName>
        <fullName evidence="2">Uncharacterized protein</fullName>
    </submittedName>
</protein>
<sequence length="116" mass="13325">STFTFPSGINTNNDKGQFSNRKKFTFRKKPWEHNSSNIPVAREPRLNQGNYRNHHNNKPQGPPPPAQKPSRHHHHQQHQEGPPPPAHMRPDHRHPQLPAPAAQNKVTLPLVFKKTT</sequence>
<evidence type="ECO:0000313" key="3">
    <source>
        <dbReference type="Proteomes" id="UP001642540"/>
    </source>
</evidence>
<feature type="compositionally biased region" description="Polar residues" evidence="1">
    <location>
        <begin position="1"/>
        <end position="19"/>
    </location>
</feature>
<evidence type="ECO:0000313" key="2">
    <source>
        <dbReference type="EMBL" id="CAL8119978.1"/>
    </source>
</evidence>
<keyword evidence="3" id="KW-1185">Reference proteome</keyword>
<name>A0ABP1R563_9HEXA</name>
<gene>
    <name evidence="2" type="ORF">ODALV1_LOCUS18799</name>
</gene>
<accession>A0ABP1R563</accession>
<proteinExistence type="predicted"/>
<comment type="caution">
    <text evidence="2">The sequence shown here is derived from an EMBL/GenBank/DDBJ whole genome shotgun (WGS) entry which is preliminary data.</text>
</comment>
<evidence type="ECO:0000256" key="1">
    <source>
        <dbReference type="SAM" id="MobiDB-lite"/>
    </source>
</evidence>
<dbReference type="Proteomes" id="UP001642540">
    <property type="component" value="Unassembled WGS sequence"/>
</dbReference>
<feature type="compositionally biased region" description="Basic residues" evidence="1">
    <location>
        <begin position="20"/>
        <end position="30"/>
    </location>
</feature>
<dbReference type="EMBL" id="CAXLJM020000062">
    <property type="protein sequence ID" value="CAL8119978.1"/>
    <property type="molecule type" value="Genomic_DNA"/>
</dbReference>
<reference evidence="2 3" key="1">
    <citation type="submission" date="2024-08" db="EMBL/GenBank/DDBJ databases">
        <authorList>
            <person name="Cucini C."/>
            <person name="Frati F."/>
        </authorList>
    </citation>
    <scope>NUCLEOTIDE SEQUENCE [LARGE SCALE GENOMIC DNA]</scope>
</reference>
<organism evidence="2 3">
    <name type="scientific">Orchesella dallaii</name>
    <dbReference type="NCBI Taxonomy" id="48710"/>
    <lineage>
        <taxon>Eukaryota</taxon>
        <taxon>Metazoa</taxon>
        <taxon>Ecdysozoa</taxon>
        <taxon>Arthropoda</taxon>
        <taxon>Hexapoda</taxon>
        <taxon>Collembola</taxon>
        <taxon>Entomobryomorpha</taxon>
        <taxon>Entomobryoidea</taxon>
        <taxon>Orchesellidae</taxon>
        <taxon>Orchesellinae</taxon>
        <taxon>Orchesella</taxon>
    </lineage>
</organism>